<dbReference type="Pfam" id="PF18944">
    <property type="entry name" value="DUF5691"/>
    <property type="match status" value="1"/>
</dbReference>
<organism evidence="2 3">
    <name type="scientific">Rohdeia mirabilis</name>
    <dbReference type="NCBI Taxonomy" id="2528008"/>
    <lineage>
        <taxon>Bacteria</taxon>
        <taxon>Pseudomonadati</taxon>
        <taxon>Planctomycetota</taxon>
        <taxon>Planctomycetia</taxon>
        <taxon>Planctomycetia incertae sedis</taxon>
        <taxon>Rohdeia</taxon>
    </lineage>
</organism>
<keyword evidence="3" id="KW-1185">Reference proteome</keyword>
<sequence>MTAARGEGTAEDRAPKKEIDEERVPSGRGGRLLPDAGAWTRTLTLGTERAPLEPPVDLARALGAASERWMPAALALTAQVKRFTRAAAPELRVGAPLPAPHHPPLGPRARRLLRRACERGADAALVGAIWRALDRTGRSLHPFDLHDLDGLFGHDFARADPLVAAWLDRTSVRRTSHGDRSTPAADDADLDGDDPLWSMLGPAERAERLAAERRRDSAGARLRLARGLSSEPAATRERLVRALRSGLGPDDAAFLESLATDRSSKVRDAALELLAQIPGTARNSEMVDDLVARIEPVRGTPSLGRKSLRLRCPERLSTVGQRVTWALSTFMCVPFDLLCARLERDPFELARAARPDPVLQTLLLALDSLWPSHRHDDGAEGKSLDDVLPLARRDLVLALAVGRRDSALFDSQLLRRLLDPSRLDGLPDALLLTEVLGQLPGAADDLRFVRALVDSRALSDALDAAAQDREQDVPRLFGELLASIALLVPTEDRAALRARLSRLPVDLRNSALERLALLEAIETDPGTDLPAPSAPSR</sequence>
<protein>
    <recommendedName>
        <fullName evidence="4">HEAT repeat protein</fullName>
    </recommendedName>
</protein>
<feature type="region of interest" description="Disordered" evidence="1">
    <location>
        <begin position="1"/>
        <end position="35"/>
    </location>
</feature>
<gene>
    <name evidence="2" type="ORF">Pla163_06640</name>
</gene>
<dbReference type="EMBL" id="CP036290">
    <property type="protein sequence ID" value="QDU83565.1"/>
    <property type="molecule type" value="Genomic_DNA"/>
</dbReference>
<reference evidence="2 3" key="1">
    <citation type="submission" date="2019-02" db="EMBL/GenBank/DDBJ databases">
        <title>Deep-cultivation of Planctomycetes and their phenomic and genomic characterization uncovers novel biology.</title>
        <authorList>
            <person name="Wiegand S."/>
            <person name="Jogler M."/>
            <person name="Boedeker C."/>
            <person name="Pinto D."/>
            <person name="Vollmers J."/>
            <person name="Rivas-Marin E."/>
            <person name="Kohn T."/>
            <person name="Peeters S.H."/>
            <person name="Heuer A."/>
            <person name="Rast P."/>
            <person name="Oberbeckmann S."/>
            <person name="Bunk B."/>
            <person name="Jeske O."/>
            <person name="Meyerdierks A."/>
            <person name="Storesund J.E."/>
            <person name="Kallscheuer N."/>
            <person name="Luecker S."/>
            <person name="Lage O.M."/>
            <person name="Pohl T."/>
            <person name="Merkel B.J."/>
            <person name="Hornburger P."/>
            <person name="Mueller R.-W."/>
            <person name="Bruemmer F."/>
            <person name="Labrenz M."/>
            <person name="Spormann A.M."/>
            <person name="Op den Camp H."/>
            <person name="Overmann J."/>
            <person name="Amann R."/>
            <person name="Jetten M.S.M."/>
            <person name="Mascher T."/>
            <person name="Medema M.H."/>
            <person name="Devos D.P."/>
            <person name="Kaster A.-K."/>
            <person name="Ovreas L."/>
            <person name="Rohde M."/>
            <person name="Galperin M.Y."/>
            <person name="Jogler C."/>
        </authorList>
    </citation>
    <scope>NUCLEOTIDE SEQUENCE [LARGE SCALE GENOMIC DNA]</scope>
    <source>
        <strain evidence="2 3">Pla163</strain>
    </source>
</reference>
<name>A0A518CWG7_9BACT</name>
<accession>A0A518CWG7</accession>
<proteinExistence type="predicted"/>
<evidence type="ECO:0000313" key="3">
    <source>
        <dbReference type="Proteomes" id="UP000319342"/>
    </source>
</evidence>
<feature type="compositionally biased region" description="Basic and acidic residues" evidence="1">
    <location>
        <begin position="8"/>
        <end position="25"/>
    </location>
</feature>
<evidence type="ECO:0008006" key="4">
    <source>
        <dbReference type="Google" id="ProtNLM"/>
    </source>
</evidence>
<feature type="region of interest" description="Disordered" evidence="1">
    <location>
        <begin position="173"/>
        <end position="196"/>
    </location>
</feature>
<dbReference type="InterPro" id="IPR043746">
    <property type="entry name" value="DUF5691"/>
</dbReference>
<evidence type="ECO:0000313" key="2">
    <source>
        <dbReference type="EMBL" id="QDU83565.1"/>
    </source>
</evidence>
<dbReference type="Proteomes" id="UP000319342">
    <property type="component" value="Chromosome"/>
</dbReference>
<evidence type="ECO:0000256" key="1">
    <source>
        <dbReference type="SAM" id="MobiDB-lite"/>
    </source>
</evidence>
<dbReference type="AlphaFoldDB" id="A0A518CWG7"/>